<dbReference type="Gene3D" id="3.30.750.140">
    <property type="match status" value="1"/>
</dbReference>
<feature type="compositionally biased region" description="Low complexity" evidence="4">
    <location>
        <begin position="460"/>
        <end position="493"/>
    </location>
</feature>
<comment type="function">
    <text evidence="1">Controls the length of the flagellar hook.</text>
</comment>
<evidence type="ECO:0000313" key="7">
    <source>
        <dbReference type="Proteomes" id="UP000322822"/>
    </source>
</evidence>
<dbReference type="Pfam" id="PF02120">
    <property type="entry name" value="Flg_hook"/>
    <property type="match status" value="1"/>
</dbReference>
<feature type="compositionally biased region" description="Polar residues" evidence="4">
    <location>
        <begin position="43"/>
        <end position="53"/>
    </location>
</feature>
<feature type="compositionally biased region" description="Basic and acidic residues" evidence="4">
    <location>
        <begin position="106"/>
        <end position="115"/>
    </location>
</feature>
<keyword evidence="6" id="KW-0969">Cilium</keyword>
<feature type="compositionally biased region" description="Basic and acidic residues" evidence="4">
    <location>
        <begin position="62"/>
        <end position="76"/>
    </location>
</feature>
<organism evidence="6 7">
    <name type="scientific">Cupriavidus pauculus</name>
    <dbReference type="NCBI Taxonomy" id="82633"/>
    <lineage>
        <taxon>Bacteria</taxon>
        <taxon>Pseudomonadati</taxon>
        <taxon>Pseudomonadota</taxon>
        <taxon>Betaproteobacteria</taxon>
        <taxon>Burkholderiales</taxon>
        <taxon>Burkholderiaceae</taxon>
        <taxon>Cupriavidus</taxon>
    </lineage>
</organism>
<sequence length="515" mass="50486">MIDISKILGTGAAKATGTAGVGGSTIDAAFQDALSRARDKAPRQQNNATSQPVNVGKPASKVAEKGNQKAAEKPADKPAAQEANKPADKSASKSDPSDGKTTQAAKADEDKKDTDTAQSAEDAAKEAAAAAAALALAMLGQPPAQQTTAGNATDTVDPALAGLSSLPGVNGAAGTAAQQGAATNQITATSAAAAQAAATAATQADAAAAQTDTVAAQTTLPAEVSVTKATTMSPADTLATIAQQRAAAQATTGTADKPAQPSITPSALANQDAHGGQTGGHSGSQQSQAGLGQPAQAAQPQTAANTSAAGTAGASYAAAQANARTGEGTDTGATNSSSAATLASAIAAQAPTPAAQATAAAAARAVVAPNVGDNNWSQALGQHMVRMSTQGSQTAELDLNPPNLGPLKVVLNVVNDQAQAQFVSPHQAVRAAVESALPHLRTSLAESGIQLGHTSVGSEGFANQAGNGQQQQQRQSFAGGQGSSFGQASNFGNEPAVPVARPQRVLAQGEVDTFA</sequence>
<feature type="region of interest" description="Disordered" evidence="4">
    <location>
        <begin position="33"/>
        <end position="130"/>
    </location>
</feature>
<reference evidence="6 7" key="1">
    <citation type="submission" date="2019-09" db="EMBL/GenBank/DDBJ databases">
        <title>FDA dAtabase for Regulatory Grade micrObial Sequences (FDA-ARGOS): Supporting development and validation of Infectious Disease Dx tests.</title>
        <authorList>
            <person name="Sciortino C."/>
            <person name="Tallon L."/>
            <person name="Sadzewicz L."/>
            <person name="Vavikolanu K."/>
            <person name="Mehta A."/>
            <person name="Aluvathingal J."/>
            <person name="Nadendla S."/>
            <person name="Nandy P."/>
            <person name="Geyer C."/>
            <person name="Yan Y."/>
            <person name="Sichtig H."/>
        </authorList>
    </citation>
    <scope>NUCLEOTIDE SEQUENCE [LARGE SCALE GENOMIC DNA]</scope>
    <source>
        <strain evidence="6 7">FDAARGOS_664</strain>
    </source>
</reference>
<feature type="region of interest" description="Disordered" evidence="4">
    <location>
        <begin position="249"/>
        <end position="306"/>
    </location>
</feature>
<keyword evidence="6" id="KW-0966">Cell projection</keyword>
<evidence type="ECO:0000256" key="2">
    <source>
        <dbReference type="ARBA" id="ARBA00009149"/>
    </source>
</evidence>
<dbReference type="InterPro" id="IPR021136">
    <property type="entry name" value="Flagellar_hook_control-like_C"/>
</dbReference>
<dbReference type="PRINTS" id="PR01007">
    <property type="entry name" value="FLGHOOKFLIK"/>
</dbReference>
<protein>
    <submittedName>
        <fullName evidence="6">Flagellar hook-length control protein FliK</fullName>
    </submittedName>
</protein>
<evidence type="ECO:0000256" key="1">
    <source>
        <dbReference type="ARBA" id="ARBA00003944"/>
    </source>
</evidence>
<evidence type="ECO:0000313" key="6">
    <source>
        <dbReference type="EMBL" id="QET05848.1"/>
    </source>
</evidence>
<evidence type="ECO:0000256" key="3">
    <source>
        <dbReference type="ARBA" id="ARBA00022795"/>
    </source>
</evidence>
<dbReference type="InterPro" id="IPR001635">
    <property type="entry name" value="Flag_hook_Flik"/>
</dbReference>
<dbReference type="AlphaFoldDB" id="A0A5P2HDE7"/>
<gene>
    <name evidence="6" type="ORF">FOB72_28245</name>
</gene>
<evidence type="ECO:0000256" key="4">
    <source>
        <dbReference type="SAM" id="MobiDB-lite"/>
    </source>
</evidence>
<keyword evidence="6" id="KW-0282">Flagellum</keyword>
<dbReference type="Proteomes" id="UP000322822">
    <property type="component" value="Chromosome 2"/>
</dbReference>
<dbReference type="GO" id="GO:0044780">
    <property type="term" value="P:bacterial-type flagellum assembly"/>
    <property type="evidence" value="ECO:0007669"/>
    <property type="project" value="InterPro"/>
</dbReference>
<keyword evidence="3" id="KW-1005">Bacterial flagellum biogenesis</keyword>
<feature type="domain" description="Flagellar hook-length control protein-like C-terminal" evidence="5">
    <location>
        <begin position="383"/>
        <end position="462"/>
    </location>
</feature>
<dbReference type="EMBL" id="CP044067">
    <property type="protein sequence ID" value="QET05848.1"/>
    <property type="molecule type" value="Genomic_DNA"/>
</dbReference>
<dbReference type="CDD" id="cd17470">
    <property type="entry name" value="T3SS_Flik_C"/>
    <property type="match status" value="1"/>
</dbReference>
<feature type="region of interest" description="Disordered" evidence="4">
    <location>
        <begin position="455"/>
        <end position="515"/>
    </location>
</feature>
<dbReference type="InterPro" id="IPR052563">
    <property type="entry name" value="FliK"/>
</dbReference>
<feature type="compositionally biased region" description="Basic and acidic residues" evidence="4">
    <location>
        <begin position="85"/>
        <end position="98"/>
    </location>
</feature>
<dbReference type="OrthoDB" id="8596319at2"/>
<feature type="compositionally biased region" description="Low complexity" evidence="4">
    <location>
        <begin position="116"/>
        <end position="130"/>
    </location>
</feature>
<accession>A0A5P2HDE7</accession>
<dbReference type="GO" id="GO:0009424">
    <property type="term" value="C:bacterial-type flagellum hook"/>
    <property type="evidence" value="ECO:0007669"/>
    <property type="project" value="InterPro"/>
</dbReference>
<evidence type="ECO:0000259" key="5">
    <source>
        <dbReference type="Pfam" id="PF02120"/>
    </source>
</evidence>
<name>A0A5P2HDE7_9BURK</name>
<dbReference type="PANTHER" id="PTHR37533">
    <property type="entry name" value="FLAGELLAR HOOK-LENGTH CONTROL PROTEIN"/>
    <property type="match status" value="1"/>
</dbReference>
<dbReference type="InterPro" id="IPR038610">
    <property type="entry name" value="FliK-like_C_sf"/>
</dbReference>
<dbReference type="RefSeq" id="WP_150376408.1">
    <property type="nucleotide sequence ID" value="NZ_CP044067.1"/>
</dbReference>
<comment type="similarity">
    <text evidence="2">Belongs to the FliK family.</text>
</comment>
<dbReference type="PANTHER" id="PTHR37533:SF2">
    <property type="entry name" value="FLAGELLAR HOOK-LENGTH CONTROL PROTEIN"/>
    <property type="match status" value="1"/>
</dbReference>
<proteinExistence type="inferred from homology"/>
<feature type="compositionally biased region" description="Low complexity" evidence="4">
    <location>
        <begin position="283"/>
        <end position="306"/>
    </location>
</feature>